<name>A0A0C3NMD6_PHLG1</name>
<evidence type="ECO:0000313" key="10">
    <source>
        <dbReference type="Proteomes" id="UP000053257"/>
    </source>
</evidence>
<dbReference type="AlphaFoldDB" id="A0A0C3NMD6"/>
<dbReference type="GO" id="GO:0022857">
    <property type="term" value="F:transmembrane transporter activity"/>
    <property type="evidence" value="ECO:0007669"/>
    <property type="project" value="InterPro"/>
</dbReference>
<keyword evidence="5 7" id="KW-0472">Membrane</keyword>
<feature type="transmembrane region" description="Helical" evidence="7">
    <location>
        <begin position="416"/>
        <end position="436"/>
    </location>
</feature>
<dbReference type="SUPFAM" id="SSF103473">
    <property type="entry name" value="MFS general substrate transporter"/>
    <property type="match status" value="1"/>
</dbReference>
<evidence type="ECO:0000256" key="1">
    <source>
        <dbReference type="ARBA" id="ARBA00004141"/>
    </source>
</evidence>
<feature type="compositionally biased region" description="Pro residues" evidence="6">
    <location>
        <begin position="339"/>
        <end position="350"/>
    </location>
</feature>
<feature type="transmembrane region" description="Helical" evidence="7">
    <location>
        <begin position="544"/>
        <end position="568"/>
    </location>
</feature>
<dbReference type="PROSITE" id="PS50850">
    <property type="entry name" value="MFS"/>
    <property type="match status" value="1"/>
</dbReference>
<sequence length="608" mass="65040">MGVVHDGRTPLDRTIDKIGMGSYQWTLLSLCGFGWLADNMWIQAIAIILPRVQQHFDVPDTRIGVLSSSMFGGMMFGAVGWGTCSDLMGRTAAFNATLFLTSVFGVLAALANTFPLLCAALFLLGSAVGGSMPTDGTLLLEHMPNGKQYLVTALSVFFSFGSVISAVIGLAVIPGHSCPPSPEPCDVASQNRGWKFLLIALGLLTLVMFLARIAFFRLHESPRYLVHAGRTQEAIESLQLISKFNGDELALDAEDVRDHLRPSEIIASSPRAASGSPVFSAEDDDDGAKDPPPRPPTLAPRASTQVLRSAPERDLPGYSSTGAPEVSLSGHAFLTPTLDAPPPPSPPAPHPDADAFFKRARGEGRAGHVRARSVSSLREARSALYWKLPAAVRRPLWAWFDRVGMVLAPEWVRTTVLVWVVWCAMSLAYTMFNVYLPKLLEGRGGDNSEPTSLSDSLWDVVIYSIGGCPGAILGAYLVDSRLGRRWSLAGSTFATATFCLFFVAAQSSLALRISTIGISLSATAMWAVLYGWTPEIFGTKVRGTACGIASALSRIGGMIAPLLGGALLMLDRSFPVYASVVIFLVAGLCVLLLRESAGERGRAGGLMH</sequence>
<protein>
    <recommendedName>
        <fullName evidence="8">Major facilitator superfamily (MFS) profile domain-containing protein</fullName>
    </recommendedName>
</protein>
<dbReference type="Pfam" id="PF07690">
    <property type="entry name" value="MFS_1"/>
    <property type="match status" value="1"/>
</dbReference>
<feature type="transmembrane region" description="Helical" evidence="7">
    <location>
        <begin position="574"/>
        <end position="593"/>
    </location>
</feature>
<dbReference type="InterPro" id="IPR020846">
    <property type="entry name" value="MFS_dom"/>
</dbReference>
<evidence type="ECO:0000256" key="6">
    <source>
        <dbReference type="SAM" id="MobiDB-lite"/>
    </source>
</evidence>
<dbReference type="InterPro" id="IPR011701">
    <property type="entry name" value="MFS"/>
</dbReference>
<organism evidence="9 10">
    <name type="scientific">Phlebiopsis gigantea (strain 11061_1 CR5-6)</name>
    <name type="common">White-rot fungus</name>
    <name type="synonym">Peniophora gigantea</name>
    <dbReference type="NCBI Taxonomy" id="745531"/>
    <lineage>
        <taxon>Eukaryota</taxon>
        <taxon>Fungi</taxon>
        <taxon>Dikarya</taxon>
        <taxon>Basidiomycota</taxon>
        <taxon>Agaricomycotina</taxon>
        <taxon>Agaricomycetes</taxon>
        <taxon>Polyporales</taxon>
        <taxon>Phanerochaetaceae</taxon>
        <taxon>Phlebiopsis</taxon>
    </lineage>
</organism>
<dbReference type="HOGENOM" id="CLU_001265_52_3_1"/>
<dbReference type="PANTHER" id="PTHR23511">
    <property type="entry name" value="SYNAPTIC VESICLE GLYCOPROTEIN 2"/>
    <property type="match status" value="1"/>
</dbReference>
<dbReference type="Proteomes" id="UP000053257">
    <property type="component" value="Unassembled WGS sequence"/>
</dbReference>
<evidence type="ECO:0000256" key="2">
    <source>
        <dbReference type="ARBA" id="ARBA00022448"/>
    </source>
</evidence>
<evidence type="ECO:0000256" key="5">
    <source>
        <dbReference type="ARBA" id="ARBA00023136"/>
    </source>
</evidence>
<evidence type="ECO:0000256" key="7">
    <source>
        <dbReference type="SAM" id="Phobius"/>
    </source>
</evidence>
<dbReference type="PANTHER" id="PTHR23511:SF5">
    <property type="entry name" value="MAJOR FACILITATOR-TYPE TRANSPORTER HXNZ-RELATED"/>
    <property type="match status" value="1"/>
</dbReference>
<feature type="transmembrane region" description="Helical" evidence="7">
    <location>
        <begin position="511"/>
        <end position="532"/>
    </location>
</feature>
<feature type="region of interest" description="Disordered" evidence="6">
    <location>
        <begin position="262"/>
        <end position="354"/>
    </location>
</feature>
<dbReference type="InterPro" id="IPR005828">
    <property type="entry name" value="MFS_sugar_transport-like"/>
</dbReference>
<feature type="transmembrane region" description="Helical" evidence="7">
    <location>
        <begin position="27"/>
        <end position="49"/>
    </location>
</feature>
<feature type="transmembrane region" description="Helical" evidence="7">
    <location>
        <begin position="485"/>
        <end position="505"/>
    </location>
</feature>
<keyword evidence="4 7" id="KW-1133">Transmembrane helix</keyword>
<dbReference type="OrthoDB" id="4139357at2759"/>
<feature type="transmembrane region" description="Helical" evidence="7">
    <location>
        <begin position="103"/>
        <end position="128"/>
    </location>
</feature>
<dbReference type="Pfam" id="PF00083">
    <property type="entry name" value="Sugar_tr"/>
    <property type="match status" value="1"/>
</dbReference>
<keyword evidence="10" id="KW-1185">Reference proteome</keyword>
<feature type="transmembrane region" description="Helical" evidence="7">
    <location>
        <begin position="149"/>
        <end position="173"/>
    </location>
</feature>
<reference evidence="9 10" key="1">
    <citation type="journal article" date="2014" name="PLoS Genet.">
        <title>Analysis of the Phlebiopsis gigantea genome, transcriptome and secretome provides insight into its pioneer colonization strategies of wood.</title>
        <authorList>
            <person name="Hori C."/>
            <person name="Ishida T."/>
            <person name="Igarashi K."/>
            <person name="Samejima M."/>
            <person name="Suzuki H."/>
            <person name="Master E."/>
            <person name="Ferreira P."/>
            <person name="Ruiz-Duenas F.J."/>
            <person name="Held B."/>
            <person name="Canessa P."/>
            <person name="Larrondo L.F."/>
            <person name="Schmoll M."/>
            <person name="Druzhinina I.S."/>
            <person name="Kubicek C.P."/>
            <person name="Gaskell J.A."/>
            <person name="Kersten P."/>
            <person name="St John F."/>
            <person name="Glasner J."/>
            <person name="Sabat G."/>
            <person name="Splinter BonDurant S."/>
            <person name="Syed K."/>
            <person name="Yadav J."/>
            <person name="Mgbeahuruike A.C."/>
            <person name="Kovalchuk A."/>
            <person name="Asiegbu F.O."/>
            <person name="Lackner G."/>
            <person name="Hoffmeister D."/>
            <person name="Rencoret J."/>
            <person name="Gutierrez A."/>
            <person name="Sun H."/>
            <person name="Lindquist E."/>
            <person name="Barry K."/>
            <person name="Riley R."/>
            <person name="Grigoriev I.V."/>
            <person name="Henrissat B."/>
            <person name="Kues U."/>
            <person name="Berka R.M."/>
            <person name="Martinez A.T."/>
            <person name="Covert S.F."/>
            <person name="Blanchette R.A."/>
            <person name="Cullen D."/>
        </authorList>
    </citation>
    <scope>NUCLEOTIDE SEQUENCE [LARGE SCALE GENOMIC DNA]</scope>
    <source>
        <strain evidence="9 10">11061_1 CR5-6</strain>
    </source>
</reference>
<evidence type="ECO:0000256" key="4">
    <source>
        <dbReference type="ARBA" id="ARBA00022989"/>
    </source>
</evidence>
<comment type="subcellular location">
    <subcellularLocation>
        <location evidence="1">Membrane</location>
        <topology evidence="1">Multi-pass membrane protein</topology>
    </subcellularLocation>
</comment>
<proteinExistence type="predicted"/>
<keyword evidence="3 7" id="KW-0812">Transmembrane</keyword>
<evidence type="ECO:0000313" key="9">
    <source>
        <dbReference type="EMBL" id="KIP06219.1"/>
    </source>
</evidence>
<feature type="domain" description="Major facilitator superfamily (MFS) profile" evidence="8">
    <location>
        <begin position="27"/>
        <end position="598"/>
    </location>
</feature>
<gene>
    <name evidence="9" type="ORF">PHLGIDRAFT_30586</name>
</gene>
<dbReference type="InterPro" id="IPR036259">
    <property type="entry name" value="MFS_trans_sf"/>
</dbReference>
<feature type="transmembrane region" description="Helical" evidence="7">
    <location>
        <begin position="193"/>
        <end position="215"/>
    </location>
</feature>
<dbReference type="GO" id="GO:0016020">
    <property type="term" value="C:membrane"/>
    <property type="evidence" value="ECO:0007669"/>
    <property type="project" value="UniProtKB-SubCell"/>
</dbReference>
<feature type="transmembrane region" description="Helical" evidence="7">
    <location>
        <begin position="456"/>
        <end position="478"/>
    </location>
</feature>
<keyword evidence="2" id="KW-0813">Transport</keyword>
<evidence type="ECO:0000256" key="3">
    <source>
        <dbReference type="ARBA" id="ARBA00022692"/>
    </source>
</evidence>
<evidence type="ECO:0000259" key="8">
    <source>
        <dbReference type="PROSITE" id="PS50850"/>
    </source>
</evidence>
<dbReference type="EMBL" id="KN840523">
    <property type="protein sequence ID" value="KIP06219.1"/>
    <property type="molecule type" value="Genomic_DNA"/>
</dbReference>
<dbReference type="Gene3D" id="1.20.1250.20">
    <property type="entry name" value="MFS general substrate transporter like domains"/>
    <property type="match status" value="2"/>
</dbReference>
<accession>A0A0C3NMD6</accession>
<feature type="transmembrane region" description="Helical" evidence="7">
    <location>
        <begin position="61"/>
        <end position="83"/>
    </location>
</feature>